<dbReference type="InterPro" id="IPR050550">
    <property type="entry name" value="SEC23_SEC24_subfamily"/>
</dbReference>
<dbReference type="InterPro" id="IPR007123">
    <property type="entry name" value="Gelsolin-like_dom"/>
</dbReference>
<feature type="compositionally biased region" description="Low complexity" evidence="16">
    <location>
        <begin position="229"/>
        <end position="249"/>
    </location>
</feature>
<evidence type="ECO:0000256" key="3">
    <source>
        <dbReference type="ARBA" id="ARBA00004397"/>
    </source>
</evidence>
<feature type="domain" description="Sec23/Sec24 trunk" evidence="19">
    <location>
        <begin position="796"/>
        <end position="1033"/>
    </location>
</feature>
<feature type="compositionally biased region" description="Pro residues" evidence="16">
    <location>
        <begin position="528"/>
        <end position="542"/>
    </location>
</feature>
<dbReference type="PANTHER" id="PTHR13803:SF39">
    <property type="entry name" value="SECRETORY 24AB, ISOFORM A"/>
    <property type="match status" value="1"/>
</dbReference>
<evidence type="ECO:0000256" key="4">
    <source>
        <dbReference type="ARBA" id="ARBA00004514"/>
    </source>
</evidence>
<evidence type="ECO:0000256" key="15">
    <source>
        <dbReference type="ARBA" id="ARBA00023329"/>
    </source>
</evidence>
<keyword evidence="8" id="KW-0479">Metal-binding</keyword>
<dbReference type="SUPFAM" id="SSF81995">
    <property type="entry name" value="beta-sandwich domain of Sec23/24"/>
    <property type="match status" value="1"/>
</dbReference>
<name>A0A8W8M792_MAGGI</name>
<dbReference type="Gene3D" id="2.30.30.380">
    <property type="entry name" value="Zn-finger domain of Sec23/24"/>
    <property type="match status" value="1"/>
</dbReference>
<dbReference type="Gene3D" id="1.20.120.730">
    <property type="entry name" value="Sec23/Sec24 helical domain"/>
    <property type="match status" value="1"/>
</dbReference>
<evidence type="ECO:0000256" key="11">
    <source>
        <dbReference type="ARBA" id="ARBA00022892"/>
    </source>
</evidence>
<dbReference type="Pfam" id="PF04810">
    <property type="entry name" value="zf-Sec23_Sec24"/>
    <property type="match status" value="1"/>
</dbReference>
<dbReference type="GO" id="GO:0006886">
    <property type="term" value="P:intracellular protein transport"/>
    <property type="evidence" value="ECO:0007669"/>
    <property type="project" value="InterPro"/>
</dbReference>
<dbReference type="GO" id="GO:0030127">
    <property type="term" value="C:COPII vesicle coat"/>
    <property type="evidence" value="ECO:0007669"/>
    <property type="project" value="InterPro"/>
</dbReference>
<organism evidence="22 23">
    <name type="scientific">Magallana gigas</name>
    <name type="common">Pacific oyster</name>
    <name type="synonym">Crassostrea gigas</name>
    <dbReference type="NCBI Taxonomy" id="29159"/>
    <lineage>
        <taxon>Eukaryota</taxon>
        <taxon>Metazoa</taxon>
        <taxon>Spiralia</taxon>
        <taxon>Lophotrochozoa</taxon>
        <taxon>Mollusca</taxon>
        <taxon>Bivalvia</taxon>
        <taxon>Autobranchia</taxon>
        <taxon>Pteriomorphia</taxon>
        <taxon>Ostreida</taxon>
        <taxon>Ostreoidea</taxon>
        <taxon>Ostreidae</taxon>
        <taxon>Magallana</taxon>
    </lineage>
</organism>
<feature type="compositionally biased region" description="Pro residues" evidence="16">
    <location>
        <begin position="477"/>
        <end position="509"/>
    </location>
</feature>
<dbReference type="InterPro" id="IPR036175">
    <property type="entry name" value="Sec23/24_helical_dom_sf"/>
</dbReference>
<feature type="compositionally biased region" description="Polar residues" evidence="16">
    <location>
        <begin position="431"/>
        <end position="457"/>
    </location>
</feature>
<dbReference type="GO" id="GO:0000139">
    <property type="term" value="C:Golgi membrane"/>
    <property type="evidence" value="ECO:0007669"/>
    <property type="project" value="UniProtKB-SubCell"/>
</dbReference>
<keyword evidence="12" id="KW-0653">Protein transport</keyword>
<dbReference type="InterPro" id="IPR041742">
    <property type="entry name" value="Sec24-like_trunk_dom"/>
</dbReference>
<dbReference type="InterPro" id="IPR006895">
    <property type="entry name" value="Znf_Sec23_Sec24"/>
</dbReference>
<dbReference type="InterPro" id="IPR036174">
    <property type="entry name" value="Znf_Sec23_Sec24_sf"/>
</dbReference>
<evidence type="ECO:0000256" key="16">
    <source>
        <dbReference type="SAM" id="MobiDB-lite"/>
    </source>
</evidence>
<accession>A0A8W8M792</accession>
<dbReference type="Gene3D" id="3.40.20.10">
    <property type="entry name" value="Severin"/>
    <property type="match status" value="1"/>
</dbReference>
<dbReference type="Pfam" id="PF04815">
    <property type="entry name" value="Sec23_helical"/>
    <property type="match status" value="1"/>
</dbReference>
<keyword evidence="11" id="KW-0931">ER-Golgi transport</keyword>
<feature type="compositionally biased region" description="Polar residues" evidence="16">
    <location>
        <begin position="115"/>
        <end position="124"/>
    </location>
</feature>
<keyword evidence="7" id="KW-0963">Cytoplasm</keyword>
<proteinExistence type="inferred from homology"/>
<dbReference type="SUPFAM" id="SSF82919">
    <property type="entry name" value="Zn-finger domain of Sec23/24"/>
    <property type="match status" value="1"/>
</dbReference>
<dbReference type="InterPro" id="IPR036465">
    <property type="entry name" value="vWFA_dom_sf"/>
</dbReference>
<evidence type="ECO:0000256" key="7">
    <source>
        <dbReference type="ARBA" id="ARBA00022490"/>
    </source>
</evidence>
<comment type="similarity">
    <text evidence="5">Belongs to the SEC23/SEC24 family. SEC24 subfamily.</text>
</comment>
<dbReference type="InterPro" id="IPR012990">
    <property type="entry name" value="Beta-sandwich_Sec23_24"/>
</dbReference>
<dbReference type="GO" id="GO:0070971">
    <property type="term" value="C:endoplasmic reticulum exit site"/>
    <property type="evidence" value="ECO:0007669"/>
    <property type="project" value="TreeGrafter"/>
</dbReference>
<evidence type="ECO:0000256" key="14">
    <source>
        <dbReference type="ARBA" id="ARBA00023136"/>
    </source>
</evidence>
<evidence type="ECO:0000259" key="20">
    <source>
        <dbReference type="Pfam" id="PF04815"/>
    </source>
</evidence>
<feature type="compositionally biased region" description="Low complexity" evidence="16">
    <location>
        <begin position="415"/>
        <end position="425"/>
    </location>
</feature>
<feature type="compositionally biased region" description="Low complexity" evidence="16">
    <location>
        <begin position="139"/>
        <end position="154"/>
    </location>
</feature>
<feature type="domain" description="Zinc finger Sec23/Sec24-type" evidence="18">
    <location>
        <begin position="723"/>
        <end position="760"/>
    </location>
</feature>
<evidence type="ECO:0000256" key="8">
    <source>
        <dbReference type="ARBA" id="ARBA00022723"/>
    </source>
</evidence>
<dbReference type="Gene3D" id="3.40.50.410">
    <property type="entry name" value="von Willebrand factor, type A domain"/>
    <property type="match status" value="1"/>
</dbReference>
<feature type="compositionally biased region" description="Polar residues" evidence="16">
    <location>
        <begin position="333"/>
        <end position="343"/>
    </location>
</feature>
<feature type="compositionally biased region" description="Polar residues" evidence="16">
    <location>
        <begin position="1"/>
        <end position="12"/>
    </location>
</feature>
<feature type="compositionally biased region" description="Polar residues" evidence="16">
    <location>
        <begin position="214"/>
        <end position="228"/>
    </location>
</feature>
<evidence type="ECO:0000259" key="18">
    <source>
        <dbReference type="Pfam" id="PF04810"/>
    </source>
</evidence>
<dbReference type="InterPro" id="IPR029006">
    <property type="entry name" value="ADF-H/Gelsolin-like_dom_sf"/>
</dbReference>
<dbReference type="InterPro" id="IPR006900">
    <property type="entry name" value="Sec23/24_helical_dom"/>
</dbReference>
<feature type="domain" description="Gelsolin-like" evidence="17">
    <location>
        <begin position="1268"/>
        <end position="1334"/>
    </location>
</feature>
<dbReference type="PANTHER" id="PTHR13803">
    <property type="entry name" value="SEC24-RELATED PROTEIN"/>
    <property type="match status" value="1"/>
</dbReference>
<dbReference type="InterPro" id="IPR006896">
    <property type="entry name" value="Sec23/24_trunk_dom"/>
</dbReference>
<dbReference type="Pfam" id="PF08033">
    <property type="entry name" value="Sec23_BS"/>
    <property type="match status" value="1"/>
</dbReference>
<evidence type="ECO:0000256" key="12">
    <source>
        <dbReference type="ARBA" id="ARBA00022927"/>
    </source>
</evidence>
<evidence type="ECO:0000256" key="6">
    <source>
        <dbReference type="ARBA" id="ARBA00022448"/>
    </source>
</evidence>
<feature type="compositionally biased region" description="Polar residues" evidence="16">
    <location>
        <begin position="52"/>
        <end position="67"/>
    </location>
</feature>
<keyword evidence="13" id="KW-0333">Golgi apparatus</keyword>
<evidence type="ECO:0000259" key="19">
    <source>
        <dbReference type="Pfam" id="PF04811"/>
    </source>
</evidence>
<dbReference type="GO" id="GO:0090110">
    <property type="term" value="P:COPII-coated vesicle cargo loading"/>
    <property type="evidence" value="ECO:0007669"/>
    <property type="project" value="TreeGrafter"/>
</dbReference>
<dbReference type="FunFam" id="2.30.30.380:FF:000004">
    <property type="entry name" value="SEC24 homolog B, COPII coat complex component"/>
    <property type="match status" value="1"/>
</dbReference>
<dbReference type="GO" id="GO:0005789">
    <property type="term" value="C:endoplasmic reticulum membrane"/>
    <property type="evidence" value="ECO:0007669"/>
    <property type="project" value="UniProtKB-SubCell"/>
</dbReference>
<evidence type="ECO:0000256" key="1">
    <source>
        <dbReference type="ARBA" id="ARBA00004299"/>
    </source>
</evidence>
<dbReference type="Pfam" id="PF04811">
    <property type="entry name" value="Sec23_trunk"/>
    <property type="match status" value="1"/>
</dbReference>
<dbReference type="InterPro" id="IPR036180">
    <property type="entry name" value="Gelsolin-like_dom_sf"/>
</dbReference>
<keyword evidence="14" id="KW-0472">Membrane</keyword>
<dbReference type="GO" id="GO:0005829">
    <property type="term" value="C:cytosol"/>
    <property type="evidence" value="ECO:0007669"/>
    <property type="project" value="UniProtKB-SubCell"/>
</dbReference>
<evidence type="ECO:0000256" key="13">
    <source>
        <dbReference type="ARBA" id="ARBA00023034"/>
    </source>
</evidence>
<evidence type="ECO:0000256" key="10">
    <source>
        <dbReference type="ARBA" id="ARBA00022833"/>
    </source>
</evidence>
<protein>
    <recommendedName>
        <fullName evidence="24">Protein transport protein Sec24B</fullName>
    </recommendedName>
</protein>
<evidence type="ECO:0000259" key="21">
    <source>
        <dbReference type="Pfam" id="PF08033"/>
    </source>
</evidence>
<keyword evidence="6" id="KW-0813">Transport</keyword>
<feature type="compositionally biased region" description="Pro residues" evidence="16">
    <location>
        <begin position="400"/>
        <end position="412"/>
    </location>
</feature>
<dbReference type="GO" id="GO:0000149">
    <property type="term" value="F:SNARE binding"/>
    <property type="evidence" value="ECO:0007669"/>
    <property type="project" value="TreeGrafter"/>
</dbReference>
<feature type="compositionally biased region" description="Polar residues" evidence="16">
    <location>
        <begin position="624"/>
        <end position="636"/>
    </location>
</feature>
<evidence type="ECO:0000256" key="2">
    <source>
        <dbReference type="ARBA" id="ARBA00004394"/>
    </source>
</evidence>
<feature type="compositionally biased region" description="Low complexity" evidence="16">
    <location>
        <begin position="274"/>
        <end position="283"/>
    </location>
</feature>
<keyword evidence="9" id="KW-0256">Endoplasmic reticulum</keyword>
<feature type="compositionally biased region" description="Polar residues" evidence="16">
    <location>
        <begin position="34"/>
        <end position="44"/>
    </location>
</feature>
<keyword evidence="15" id="KW-0968">Cytoplasmic vesicle</keyword>
<evidence type="ECO:0000313" key="22">
    <source>
        <dbReference type="EnsemblMetazoa" id="G3130.9:cds"/>
    </source>
</evidence>
<evidence type="ECO:0000256" key="5">
    <source>
        <dbReference type="ARBA" id="ARBA00008334"/>
    </source>
</evidence>
<keyword evidence="10" id="KW-0862">Zinc</keyword>
<dbReference type="CDD" id="cd01479">
    <property type="entry name" value="Sec24-like"/>
    <property type="match status" value="1"/>
</dbReference>
<reference evidence="22" key="1">
    <citation type="submission" date="2022-08" db="UniProtKB">
        <authorList>
            <consortium name="EnsemblMetazoa"/>
        </authorList>
    </citation>
    <scope>IDENTIFICATION</scope>
    <source>
        <strain evidence="22">05x7-T-G4-1.051#20</strain>
    </source>
</reference>
<dbReference type="Gene3D" id="2.60.40.1670">
    <property type="entry name" value="beta-sandwich domain of Sec23/24"/>
    <property type="match status" value="1"/>
</dbReference>
<feature type="domain" description="Sec23/Sec24 beta-sandwich" evidence="21">
    <location>
        <begin position="1039"/>
        <end position="1123"/>
    </location>
</feature>
<dbReference type="Proteomes" id="UP000005408">
    <property type="component" value="Unassembled WGS sequence"/>
</dbReference>
<dbReference type="SUPFAM" id="SSF81811">
    <property type="entry name" value="Helical domain of Sec23/24"/>
    <property type="match status" value="1"/>
</dbReference>
<dbReference type="Pfam" id="PF00626">
    <property type="entry name" value="Gelsolin"/>
    <property type="match status" value="1"/>
</dbReference>
<sequence length="1389" mass="149134">MADQHSQYKSSPNGPPNLNPYSQPMPTVPPGGLQSKNVQGQNMSRPPVPGNFPNNPMSVGYNSSLNGHGTPPPMNKSPMQRMPPSMGSPANRFPSPMVNVSAPPQTFMNGPVNRPLNSNSSQASGMPPHSLSASGNFSGGISSSPVPGVPRSSSANAMNNFNISQTNSHSNSPVPPNFSAQPPGSIAEQRSASQQRIDTPPTEGGLPVPFHGQGQYSHQVGMSLTPGLTPNNSEPTSTRTSRTSSPVETQSYDALEGGDFQSIQNQSFPGVGNDGQDQQKQNQPGASNTFNQGNVNRGSPVTPRNPSTAIGGPPSSFTPNPTGQGGPPYPYQSQATTQGSITVQPGMAPMGIPPRMGTPTSYGGQPPRQQRPPQPGYGQQGMGVPGSQMPPAGGQRPMGTPRPPMGRPPNPYNVPSMGGPPSSAGGYTGMPPTSFTAQAPVTSMPGSFPPTSFSGQQVPIGGPPLPGSGGMYNSGPPSGPTGMPPMRPSMPPSSTAPPGMPPMAKPGVPPSSTSYPQPPGMFPVSSGAPPPSSGMTQPPPVGTPTQTQRGGMGATPTRPKYPQMPASSANTWQPGSQFPPQPSQPGAYQPNTQPGGFPQGYPGSNAQPGVGQGGMPPSGIGNFPMSSQQSNLNSSFGSMSLQDRVVNLLNEKNLIPPEGLEVVKPRLNNEFKKVNCQADVFRCTLTAIPQTSSLLNKARLPLGILIHPFKDLSQLPVIQSSVIVRCRSCRTYINPFVYFVDSRRWKCNLCYRVNELPDEFSYDPVSKTYGEPQRRPEIKSSTIEFIAPSDYMLRPPQPAVYLFLLDVSFNAVETGYLSVFCQVLLEEIDKLPGDSRAQIGFIAYDRALHFFNLAEGLSQPQMLTVSDIDDIFLPCPDNLLVNLHESKELILDLLNQIPSLFEENLETGSALGAALQAAHKLVSPVGGRVTIMQTVLPTAGPGSLQSREDPSLRSGKNVTNLGPATDFYKKLALECSAQQVAVDLFMLNGQYTDIASISCISKYSGGCVHHYPMFHAAKNPSLTEKYEADLRRYLTRKIGFEAVMRIRCTKGLSIHTFHGNFFVRSTDLLSLPNVNPDAAFGMQMSIEDSLVDTNTVCFQAALLYTSSKGERRIRVHTLCLPVTNQLSEIYAGADQQAIIGLLAKMAVDRSVSSSLSDAREALINAAMDALASFGNTIPPAQRIGSLPICYTLRMIPTFILALLKSKAFRVGVNTPLDDRVFGMQQCKSLPVGQLLKSVYADLYPVHGIEKYNTEKKGDILVPKLPLLHLSSANIDRTGVYLMDTFDTIYLYVGSGAPQDFVREVLDAPSFTAIPEGMIDLPELENEKSEMMRNFITDLLDNRPGGASFYVIRDDSKRRLQFFEHMVEDRSESSMSLYEFLQHLQKQVKS</sequence>
<dbReference type="EnsemblMetazoa" id="G3130.9">
    <property type="protein sequence ID" value="G3130.9:cds"/>
    <property type="gene ID" value="G3130"/>
</dbReference>
<feature type="compositionally biased region" description="Polar residues" evidence="16">
    <location>
        <begin position="284"/>
        <end position="308"/>
    </location>
</feature>
<evidence type="ECO:0000313" key="23">
    <source>
        <dbReference type="Proteomes" id="UP000005408"/>
    </source>
</evidence>
<feature type="compositionally biased region" description="Polar residues" evidence="16">
    <location>
        <begin position="155"/>
        <end position="197"/>
    </location>
</feature>
<dbReference type="GO" id="GO:0008270">
    <property type="term" value="F:zinc ion binding"/>
    <property type="evidence" value="ECO:0007669"/>
    <property type="project" value="InterPro"/>
</dbReference>
<dbReference type="SUPFAM" id="SSF82754">
    <property type="entry name" value="C-terminal, gelsolin-like domain of Sec23/24"/>
    <property type="match status" value="1"/>
</dbReference>
<comment type="subcellular location">
    <subcellularLocation>
        <location evidence="4">Cytoplasm</location>
        <location evidence="4">Cytosol</location>
    </subcellularLocation>
    <subcellularLocation>
        <location evidence="1">Cytoplasmic vesicle</location>
        <location evidence="1">COPII-coated vesicle membrane</location>
        <topology evidence="1">Peripheral membrane protein</topology>
        <orientation evidence="1">Cytoplasmic side</orientation>
    </subcellularLocation>
    <subcellularLocation>
        <location evidence="3">Endoplasmic reticulum membrane</location>
        <topology evidence="3">Peripheral membrane protein</topology>
        <orientation evidence="3">Cytoplasmic side</orientation>
    </subcellularLocation>
    <subcellularLocation>
        <location evidence="2">Golgi apparatus membrane</location>
    </subcellularLocation>
</comment>
<dbReference type="FunFam" id="3.40.50.410:FF:000019">
    <property type="entry name" value="SEC24 homolog B, COPII coat complex component"/>
    <property type="match status" value="1"/>
</dbReference>
<evidence type="ECO:0008006" key="24">
    <source>
        <dbReference type="Google" id="ProtNLM"/>
    </source>
</evidence>
<feature type="domain" description="Sec23/Sec24 helical" evidence="20">
    <location>
        <begin position="1134"/>
        <end position="1235"/>
    </location>
</feature>
<evidence type="ECO:0000256" key="9">
    <source>
        <dbReference type="ARBA" id="ARBA00022824"/>
    </source>
</evidence>
<feature type="region of interest" description="Disordered" evidence="16">
    <location>
        <begin position="1"/>
        <end position="636"/>
    </location>
</feature>
<evidence type="ECO:0000259" key="17">
    <source>
        <dbReference type="Pfam" id="PF00626"/>
    </source>
</evidence>
<dbReference type="SUPFAM" id="SSF53300">
    <property type="entry name" value="vWA-like"/>
    <property type="match status" value="1"/>
</dbReference>
<keyword evidence="23" id="KW-1185">Reference proteome</keyword>